<comment type="caution">
    <text evidence="2">The sequence shown here is derived from an EMBL/GenBank/DDBJ whole genome shotgun (WGS) entry which is preliminary data.</text>
</comment>
<keyword evidence="1" id="KW-1133">Transmembrane helix</keyword>
<organism evidence="2 3">
    <name type="scientific">Entomortierella parvispora</name>
    <dbReference type="NCBI Taxonomy" id="205924"/>
    <lineage>
        <taxon>Eukaryota</taxon>
        <taxon>Fungi</taxon>
        <taxon>Fungi incertae sedis</taxon>
        <taxon>Mucoromycota</taxon>
        <taxon>Mortierellomycotina</taxon>
        <taxon>Mortierellomycetes</taxon>
        <taxon>Mortierellales</taxon>
        <taxon>Mortierellaceae</taxon>
        <taxon>Entomortierella</taxon>
    </lineage>
</organism>
<dbReference type="Proteomes" id="UP000827284">
    <property type="component" value="Unassembled WGS sequence"/>
</dbReference>
<evidence type="ECO:0000256" key="1">
    <source>
        <dbReference type="SAM" id="Phobius"/>
    </source>
</evidence>
<reference evidence="2" key="1">
    <citation type="submission" date="2021-11" db="EMBL/GenBank/DDBJ databases">
        <authorList>
            <person name="Herlambang A."/>
            <person name="Guo Y."/>
            <person name="Takashima Y."/>
            <person name="Nishizawa T."/>
        </authorList>
    </citation>
    <scope>NUCLEOTIDE SEQUENCE</scope>
    <source>
        <strain evidence="2">E1425</strain>
    </source>
</reference>
<evidence type="ECO:0000313" key="3">
    <source>
        <dbReference type="Proteomes" id="UP000827284"/>
    </source>
</evidence>
<gene>
    <name evidence="2" type="ORF">EMPS_00071</name>
</gene>
<accession>A0A9P3GZ47</accession>
<feature type="transmembrane region" description="Helical" evidence="1">
    <location>
        <begin position="87"/>
        <end position="107"/>
    </location>
</feature>
<feature type="transmembrane region" description="Helical" evidence="1">
    <location>
        <begin position="150"/>
        <end position="169"/>
    </location>
</feature>
<reference evidence="2" key="2">
    <citation type="journal article" date="2022" name="Microbiol. Resour. Announc.">
        <title>Whole-Genome Sequence of Entomortierella parvispora E1425, a Mucoromycotan Fungus Associated with Burkholderiaceae-Related Endosymbiotic Bacteria.</title>
        <authorList>
            <person name="Herlambang A."/>
            <person name="Guo Y."/>
            <person name="Takashima Y."/>
            <person name="Narisawa K."/>
            <person name="Ohta H."/>
            <person name="Nishizawa T."/>
        </authorList>
    </citation>
    <scope>NUCLEOTIDE SEQUENCE</scope>
    <source>
        <strain evidence="2">E1425</strain>
    </source>
</reference>
<dbReference type="EMBL" id="BQFW01000001">
    <property type="protein sequence ID" value="GJJ67725.1"/>
    <property type="molecule type" value="Genomic_DNA"/>
</dbReference>
<protein>
    <submittedName>
        <fullName evidence="2">Uncharacterized protein</fullName>
    </submittedName>
</protein>
<name>A0A9P3GZ47_9FUNG</name>
<sequence>MVVTNAVVIFESISFIALCLRPSHNNHSNGNNNSDQSIKSDASMQEAGSIAVVKPIPAIASTSAPASSLWSKIQLPPFTTLRHAKWMYGYSLISVVCTPLLISVLRYHKYWPNLWPWIWNDPFWMELVSGITASMDADMLVETSWQKLDFTLRPILGVIMTVWGLRVWIRKMEEGQEDKADK</sequence>
<dbReference type="AlphaFoldDB" id="A0A9P3GZ47"/>
<keyword evidence="3" id="KW-1185">Reference proteome</keyword>
<keyword evidence="1" id="KW-0472">Membrane</keyword>
<proteinExistence type="predicted"/>
<evidence type="ECO:0000313" key="2">
    <source>
        <dbReference type="EMBL" id="GJJ67725.1"/>
    </source>
</evidence>
<keyword evidence="1" id="KW-0812">Transmembrane</keyword>